<protein>
    <submittedName>
        <fullName evidence="2">Uncharacterized protein</fullName>
    </submittedName>
</protein>
<evidence type="ECO:0000256" key="1">
    <source>
        <dbReference type="SAM" id="MobiDB-lite"/>
    </source>
</evidence>
<evidence type="ECO:0000313" key="3">
    <source>
        <dbReference type="Proteomes" id="UP001165080"/>
    </source>
</evidence>
<accession>A0A9W6BR84</accession>
<evidence type="ECO:0000313" key="2">
    <source>
        <dbReference type="EMBL" id="GLC56450.1"/>
    </source>
</evidence>
<organism evidence="2 3">
    <name type="scientific">Pleodorina starrii</name>
    <dbReference type="NCBI Taxonomy" id="330485"/>
    <lineage>
        <taxon>Eukaryota</taxon>
        <taxon>Viridiplantae</taxon>
        <taxon>Chlorophyta</taxon>
        <taxon>core chlorophytes</taxon>
        <taxon>Chlorophyceae</taxon>
        <taxon>CS clade</taxon>
        <taxon>Chlamydomonadales</taxon>
        <taxon>Volvocaceae</taxon>
        <taxon>Pleodorina</taxon>
    </lineage>
</organism>
<name>A0A9W6BR84_9CHLO</name>
<dbReference type="AlphaFoldDB" id="A0A9W6BR84"/>
<sequence>MRACVRSAGWGAGGGGHRGLKPVGGETLESGICSKGLWMAGGGYGGDDAGGLGTIAAAGRPTTVVDDGASISPLLLPLAVRPSAPPPSSLLAQLLLAWPRIAACHKWILGGRAIAACGRAESFADTLPGGCSAAACAAAGLATGGWPDV</sequence>
<proteinExistence type="predicted"/>
<dbReference type="EMBL" id="BRXU01000015">
    <property type="protein sequence ID" value="GLC56450.1"/>
    <property type="molecule type" value="Genomic_DNA"/>
</dbReference>
<gene>
    <name evidence="2" type="primary">PLESTB004331</name>
    <name evidence="2" type="ORF">PLESTB_001106000</name>
</gene>
<keyword evidence="3" id="KW-1185">Reference proteome</keyword>
<comment type="caution">
    <text evidence="2">The sequence shown here is derived from an EMBL/GenBank/DDBJ whole genome shotgun (WGS) entry which is preliminary data.</text>
</comment>
<dbReference type="Proteomes" id="UP001165080">
    <property type="component" value="Unassembled WGS sequence"/>
</dbReference>
<reference evidence="2 3" key="1">
    <citation type="journal article" date="2023" name="Commun. Biol.">
        <title>Reorganization of the ancestral sex-determining regions during the evolution of trioecy in Pleodorina starrii.</title>
        <authorList>
            <person name="Takahashi K."/>
            <person name="Suzuki S."/>
            <person name="Kawai-Toyooka H."/>
            <person name="Yamamoto K."/>
            <person name="Hamaji T."/>
            <person name="Ootsuki R."/>
            <person name="Yamaguchi H."/>
            <person name="Kawachi M."/>
            <person name="Higashiyama T."/>
            <person name="Nozaki H."/>
        </authorList>
    </citation>
    <scope>NUCLEOTIDE SEQUENCE [LARGE SCALE GENOMIC DNA]</scope>
    <source>
        <strain evidence="2 3">NIES-4479</strain>
    </source>
</reference>
<feature type="region of interest" description="Disordered" evidence="1">
    <location>
        <begin position="1"/>
        <end position="20"/>
    </location>
</feature>